<dbReference type="OrthoDB" id="2989918at2"/>
<keyword evidence="1" id="KW-0472">Membrane</keyword>
<comment type="caution">
    <text evidence="2">The sequence shown here is derived from an EMBL/GenBank/DDBJ whole genome shotgun (WGS) entry which is preliminary data.</text>
</comment>
<dbReference type="Proteomes" id="UP000241639">
    <property type="component" value="Unassembled WGS sequence"/>
</dbReference>
<evidence type="ECO:0000313" key="2">
    <source>
        <dbReference type="EMBL" id="PTM53305.1"/>
    </source>
</evidence>
<keyword evidence="1" id="KW-1133">Transmembrane helix</keyword>
<reference evidence="2 3" key="1">
    <citation type="submission" date="2018-04" db="EMBL/GenBank/DDBJ databases">
        <title>Genomic Encyclopedia of Archaeal and Bacterial Type Strains, Phase II (KMG-II): from individual species to whole genera.</title>
        <authorList>
            <person name="Goeker M."/>
        </authorList>
    </citation>
    <scope>NUCLEOTIDE SEQUENCE [LARGE SCALE GENOMIC DNA]</scope>
    <source>
        <strain evidence="2 3">DSM 45169</strain>
    </source>
</reference>
<evidence type="ECO:0000313" key="3">
    <source>
        <dbReference type="Proteomes" id="UP000241639"/>
    </source>
</evidence>
<sequence>MADQPVRDERTSYTVLLYRKNRIQRLIEIGLFLGGLLVALPMFEELRSLPFILTVLGWGFVVMAVVPAVLLVWKRPRYRLFDDRLVIYWGKQREEVALSQVKPAFEFPNQFEIEGRKCALLVTDDFLQDLNTQLELNKRGLKRRGQ</sequence>
<dbReference type="AlphaFoldDB" id="A0A2T4Z0R1"/>
<feature type="transmembrane region" description="Helical" evidence="1">
    <location>
        <begin position="26"/>
        <end position="43"/>
    </location>
</feature>
<proteinExistence type="predicted"/>
<name>A0A2T4Z0R1_9BACL</name>
<dbReference type="RefSeq" id="WP_107728588.1">
    <property type="nucleotide sequence ID" value="NZ_PZZP01000004.1"/>
</dbReference>
<feature type="transmembrane region" description="Helical" evidence="1">
    <location>
        <begin position="49"/>
        <end position="73"/>
    </location>
</feature>
<organism evidence="2 3">
    <name type="scientific">Desmospora activa DSM 45169</name>
    <dbReference type="NCBI Taxonomy" id="1121389"/>
    <lineage>
        <taxon>Bacteria</taxon>
        <taxon>Bacillati</taxon>
        <taxon>Bacillota</taxon>
        <taxon>Bacilli</taxon>
        <taxon>Bacillales</taxon>
        <taxon>Thermoactinomycetaceae</taxon>
        <taxon>Desmospora</taxon>
    </lineage>
</organism>
<evidence type="ECO:0000256" key="1">
    <source>
        <dbReference type="SAM" id="Phobius"/>
    </source>
</evidence>
<accession>A0A2T4Z0R1</accession>
<keyword evidence="3" id="KW-1185">Reference proteome</keyword>
<gene>
    <name evidence="2" type="ORF">C8J48_3629</name>
</gene>
<keyword evidence="1" id="KW-0812">Transmembrane</keyword>
<protein>
    <submittedName>
        <fullName evidence="2">Uncharacterized protein</fullName>
    </submittedName>
</protein>
<dbReference type="EMBL" id="PZZP01000004">
    <property type="protein sequence ID" value="PTM53305.1"/>
    <property type="molecule type" value="Genomic_DNA"/>
</dbReference>